<dbReference type="OrthoDB" id="6077919at2759"/>
<dbReference type="PROSITE" id="PS00028">
    <property type="entry name" value="ZINC_FINGER_C2H2_1"/>
    <property type="match status" value="2"/>
</dbReference>
<dbReference type="Gene3D" id="3.30.160.60">
    <property type="entry name" value="Classic Zinc Finger"/>
    <property type="match status" value="1"/>
</dbReference>
<feature type="region of interest" description="Disordered" evidence="10">
    <location>
        <begin position="210"/>
        <end position="255"/>
    </location>
</feature>
<evidence type="ECO:0000259" key="11">
    <source>
        <dbReference type="PROSITE" id="PS50157"/>
    </source>
</evidence>
<keyword evidence="5" id="KW-0862">Zinc</keyword>
<comment type="subcellular location">
    <subcellularLocation>
        <location evidence="1">Nucleus</location>
    </subcellularLocation>
</comment>
<dbReference type="PANTHER" id="PTHR26374">
    <property type="entry name" value="ZINC FINGER PROTEIN ZAT5"/>
    <property type="match status" value="1"/>
</dbReference>
<dbReference type="InterPro" id="IPR013087">
    <property type="entry name" value="Znf_C2H2_type"/>
</dbReference>
<proteinExistence type="predicted"/>
<keyword evidence="2" id="KW-0479">Metal-binding</keyword>
<feature type="domain" description="C2H2-type" evidence="11">
    <location>
        <begin position="185"/>
        <end position="207"/>
    </location>
</feature>
<keyword evidence="7" id="KW-0804">Transcription</keyword>
<dbReference type="Gramene" id="NC4G0239720.1">
    <property type="protein sequence ID" value="NC4G0239720.1:cds"/>
    <property type="gene ID" value="NC4G0239720"/>
</dbReference>
<dbReference type="OMA" id="TINAKCK"/>
<organism evidence="12">
    <name type="scientific">Nymphaea colorata</name>
    <name type="common">pocket water lily</name>
    <dbReference type="NCBI Taxonomy" id="210225"/>
    <lineage>
        <taxon>Eukaryota</taxon>
        <taxon>Viridiplantae</taxon>
        <taxon>Streptophyta</taxon>
        <taxon>Embryophyta</taxon>
        <taxon>Tracheophyta</taxon>
        <taxon>Spermatophyta</taxon>
        <taxon>Magnoliopsida</taxon>
        <taxon>Nymphaeales</taxon>
        <taxon>Nymphaeaceae</taxon>
        <taxon>Nymphaea</taxon>
    </lineage>
</organism>
<evidence type="ECO:0000256" key="5">
    <source>
        <dbReference type="ARBA" id="ARBA00022833"/>
    </source>
</evidence>
<dbReference type="EMBL" id="LR721782">
    <property type="protein sequence ID" value="VVW30862.1"/>
    <property type="molecule type" value="Genomic_DNA"/>
</dbReference>
<keyword evidence="6" id="KW-0805">Transcription regulation</keyword>
<dbReference type="PANTHER" id="PTHR26374:SF466">
    <property type="entry name" value="OS09G0122000 PROTEIN"/>
    <property type="match status" value="1"/>
</dbReference>
<dbReference type="GO" id="GO:0008270">
    <property type="term" value="F:zinc ion binding"/>
    <property type="evidence" value="ECO:0007669"/>
    <property type="project" value="UniProtKB-KW"/>
</dbReference>
<feature type="region of interest" description="Disordered" evidence="10">
    <location>
        <begin position="127"/>
        <end position="149"/>
    </location>
</feature>
<dbReference type="AlphaFoldDB" id="A0A5K1D442"/>
<dbReference type="InterPro" id="IPR036236">
    <property type="entry name" value="Znf_C2H2_sf"/>
</dbReference>
<dbReference type="GO" id="GO:0005634">
    <property type="term" value="C:nucleus"/>
    <property type="evidence" value="ECO:0007669"/>
    <property type="project" value="UniProtKB-SubCell"/>
</dbReference>
<sequence length="267" mass="28429">MEATDEAMEVGHGDLSHIVKGKRTKRHRQSPAPAMASSTSDERVMASPAATTSTAEFSYSAEEDEDMANCLILLAQSGGDGPKPNSPGGAVETGTDARATNFVSKRGPDLYECKTCSKCFPSFQALGGHRASHKKPKAGEEKEKAVAAAPSEEEGFRLFKVASMAVVMQQQQQGGGKAGGKPKVHECSICGSEFTSGQALGGHMRRHRIVSDSPDSKKPKNAFTLDLNLPAPDDSEPASEFSDFKPGSDFTRPKPTLMFPTLVDCHN</sequence>
<keyword evidence="3" id="KW-0677">Repeat</keyword>
<keyword evidence="8" id="KW-0539">Nucleus</keyword>
<reference evidence="12" key="1">
    <citation type="submission" date="2019-09" db="EMBL/GenBank/DDBJ databases">
        <authorList>
            <person name="Zhang L."/>
        </authorList>
    </citation>
    <scope>NUCLEOTIDE SEQUENCE</scope>
</reference>
<feature type="domain" description="C2H2-type" evidence="11">
    <location>
        <begin position="111"/>
        <end position="138"/>
    </location>
</feature>
<feature type="compositionally biased region" description="Basic residues" evidence="10">
    <location>
        <begin position="19"/>
        <end position="29"/>
    </location>
</feature>
<feature type="region of interest" description="Disordered" evidence="10">
    <location>
        <begin position="1"/>
        <end position="61"/>
    </location>
</feature>
<dbReference type="Pfam" id="PF13912">
    <property type="entry name" value="zf-C2H2_6"/>
    <property type="match status" value="2"/>
</dbReference>
<evidence type="ECO:0000256" key="2">
    <source>
        <dbReference type="ARBA" id="ARBA00022723"/>
    </source>
</evidence>
<evidence type="ECO:0000256" key="6">
    <source>
        <dbReference type="ARBA" id="ARBA00023015"/>
    </source>
</evidence>
<dbReference type="SMART" id="SM00355">
    <property type="entry name" value="ZnF_C2H2"/>
    <property type="match status" value="2"/>
</dbReference>
<dbReference type="PROSITE" id="PS50157">
    <property type="entry name" value="ZINC_FINGER_C2H2_2"/>
    <property type="match status" value="2"/>
</dbReference>
<evidence type="ECO:0000256" key="9">
    <source>
        <dbReference type="PROSITE-ProRule" id="PRU00042"/>
    </source>
</evidence>
<keyword evidence="4 9" id="KW-0863">Zinc-finger</keyword>
<protein>
    <recommendedName>
        <fullName evidence="11">C2H2-type domain-containing protein</fullName>
    </recommendedName>
</protein>
<evidence type="ECO:0000256" key="10">
    <source>
        <dbReference type="SAM" id="MobiDB-lite"/>
    </source>
</evidence>
<gene>
    <name evidence="12" type="ORF">NYM_LOCUS18540</name>
</gene>
<dbReference type="SUPFAM" id="SSF57667">
    <property type="entry name" value="beta-beta-alpha zinc fingers"/>
    <property type="match status" value="1"/>
</dbReference>
<name>A0A5K1D442_9MAGN</name>
<evidence type="ECO:0000256" key="3">
    <source>
        <dbReference type="ARBA" id="ARBA00022737"/>
    </source>
</evidence>
<accession>A0A5K1D442</accession>
<evidence type="ECO:0000256" key="4">
    <source>
        <dbReference type="ARBA" id="ARBA00022771"/>
    </source>
</evidence>
<evidence type="ECO:0000256" key="7">
    <source>
        <dbReference type="ARBA" id="ARBA00023163"/>
    </source>
</evidence>
<evidence type="ECO:0000256" key="1">
    <source>
        <dbReference type="ARBA" id="ARBA00004123"/>
    </source>
</evidence>
<evidence type="ECO:0000313" key="12">
    <source>
        <dbReference type="EMBL" id="VVW30862.1"/>
    </source>
</evidence>
<evidence type="ECO:0000256" key="8">
    <source>
        <dbReference type="ARBA" id="ARBA00023242"/>
    </source>
</evidence>